<protein>
    <submittedName>
        <fullName evidence="1">Uncharacterized protein</fullName>
    </submittedName>
</protein>
<comment type="caution">
    <text evidence="1">The sequence shown here is derived from an EMBL/GenBank/DDBJ whole genome shotgun (WGS) entry which is preliminary data.</text>
</comment>
<dbReference type="EMBL" id="CAJPIN010006222">
    <property type="protein sequence ID" value="CAG2057889.1"/>
    <property type="molecule type" value="Genomic_DNA"/>
</dbReference>
<accession>A0ABN7NR42</accession>
<gene>
    <name evidence="1" type="ORF">TPAB3V08_LOCUS4864</name>
</gene>
<organism evidence="1 2">
    <name type="scientific">Timema podura</name>
    <name type="common">Walking stick</name>
    <dbReference type="NCBI Taxonomy" id="61482"/>
    <lineage>
        <taxon>Eukaryota</taxon>
        <taxon>Metazoa</taxon>
        <taxon>Ecdysozoa</taxon>
        <taxon>Arthropoda</taxon>
        <taxon>Hexapoda</taxon>
        <taxon>Insecta</taxon>
        <taxon>Pterygota</taxon>
        <taxon>Neoptera</taxon>
        <taxon>Polyneoptera</taxon>
        <taxon>Phasmatodea</taxon>
        <taxon>Timematodea</taxon>
        <taxon>Timematoidea</taxon>
        <taxon>Timematidae</taxon>
        <taxon>Timema</taxon>
    </lineage>
</organism>
<sequence>MYSHTKLIELTKSAAKGHELPASSSAIIVFNGVVCSDSGYKTAAKDILWEELATPQTPTVQEVKSKLKDINLQEDPNNITKFEDYLESGLDINFKFMNPHIFDKMTIIQLEDATKQPKNINKNKSTASEIPGMSSEVQTVIVRWAVGFILPDKFLSSRGRVVLHDDGYHTYPDAATQHLLLTDLPRWVQFC</sequence>
<proteinExistence type="predicted"/>
<keyword evidence="2" id="KW-1185">Reference proteome</keyword>
<reference evidence="1" key="1">
    <citation type="submission" date="2021-03" db="EMBL/GenBank/DDBJ databases">
        <authorList>
            <person name="Tran Van P."/>
        </authorList>
    </citation>
    <scope>NUCLEOTIDE SEQUENCE</scope>
</reference>
<name>A0ABN7NR42_TIMPD</name>
<evidence type="ECO:0000313" key="1">
    <source>
        <dbReference type="EMBL" id="CAG2057889.1"/>
    </source>
</evidence>
<evidence type="ECO:0000313" key="2">
    <source>
        <dbReference type="Proteomes" id="UP001153148"/>
    </source>
</evidence>
<dbReference type="Proteomes" id="UP001153148">
    <property type="component" value="Unassembled WGS sequence"/>
</dbReference>